<protein>
    <recommendedName>
        <fullName evidence="1">Globin-sensor domain-containing protein</fullName>
    </recommendedName>
</protein>
<dbReference type="Pfam" id="PF11563">
    <property type="entry name" value="Protoglobin"/>
    <property type="match status" value="1"/>
</dbReference>
<dbReference type="Proteomes" id="UP000251995">
    <property type="component" value="Chromosome"/>
</dbReference>
<gene>
    <name evidence="2" type="ORF">JS278_00295</name>
</gene>
<dbReference type="KEGG" id="acij:JS278_00295"/>
<dbReference type="AlphaFoldDB" id="A0A344UQE4"/>
<accession>A0A344UQE4</accession>
<feature type="domain" description="Globin-sensor" evidence="1">
    <location>
        <begin position="18"/>
        <end position="144"/>
    </location>
</feature>
<name>A0A344UQE4_9ACTN</name>
<keyword evidence="3" id="KW-1185">Reference proteome</keyword>
<dbReference type="InterPro" id="IPR044398">
    <property type="entry name" value="Globin-sensor_dom"/>
</dbReference>
<evidence type="ECO:0000313" key="3">
    <source>
        <dbReference type="Proteomes" id="UP000251995"/>
    </source>
</evidence>
<evidence type="ECO:0000313" key="2">
    <source>
        <dbReference type="EMBL" id="AXE37492.1"/>
    </source>
</evidence>
<dbReference type="GO" id="GO:0019825">
    <property type="term" value="F:oxygen binding"/>
    <property type="evidence" value="ECO:0007669"/>
    <property type="project" value="InterPro"/>
</dbReference>
<sequence length="195" mass="22069">MHAIAQAAVDQTPPNCRVSAEQAAVIARHADILESLGPGIVDAFYETLYAHEPTAAVFKDGERPMREESLHNWWRRTVRGPIDDQYWSWMAMVGLIHVIRRVTNPMMLAMAQFVADYLDEHSDRLELDFDEEQRVVEAFRRVAAMTGSVITWGYDHAVSSSLFEVAGMPEALLARLRDEEVKSALVSARKEVTRN</sequence>
<dbReference type="InterPro" id="IPR012292">
    <property type="entry name" value="Globin/Proto"/>
</dbReference>
<dbReference type="RefSeq" id="WP_181833794.1">
    <property type="nucleotide sequence ID" value="NZ_CP025198.1"/>
</dbReference>
<dbReference type="GO" id="GO:0020037">
    <property type="term" value="F:heme binding"/>
    <property type="evidence" value="ECO:0007669"/>
    <property type="project" value="InterPro"/>
</dbReference>
<reference evidence="2 3" key="1">
    <citation type="submission" date="2017-12" db="EMBL/GenBank/DDBJ databases">
        <title>The whole genome sequence of the Acidipropionibacterium virtanenii sp. nov. type strain JS278.</title>
        <authorList>
            <person name="Laine P."/>
            <person name="Deptula P."/>
            <person name="Varmanen P."/>
            <person name="Auvinen P."/>
        </authorList>
    </citation>
    <scope>NUCLEOTIDE SEQUENCE [LARGE SCALE GENOMIC DNA]</scope>
    <source>
        <strain evidence="2 3">JS278</strain>
    </source>
</reference>
<proteinExistence type="predicted"/>
<evidence type="ECO:0000259" key="1">
    <source>
        <dbReference type="Pfam" id="PF11563"/>
    </source>
</evidence>
<dbReference type="EMBL" id="CP025198">
    <property type="protein sequence ID" value="AXE37492.1"/>
    <property type="molecule type" value="Genomic_DNA"/>
</dbReference>
<dbReference type="InterPro" id="IPR009050">
    <property type="entry name" value="Globin-like_sf"/>
</dbReference>
<organism evidence="2 3">
    <name type="scientific">Acidipropionibacterium virtanenii</name>
    <dbReference type="NCBI Taxonomy" id="2057246"/>
    <lineage>
        <taxon>Bacteria</taxon>
        <taxon>Bacillati</taxon>
        <taxon>Actinomycetota</taxon>
        <taxon>Actinomycetes</taxon>
        <taxon>Propionibacteriales</taxon>
        <taxon>Propionibacteriaceae</taxon>
        <taxon>Acidipropionibacterium</taxon>
    </lineage>
</organism>
<dbReference type="SUPFAM" id="SSF46458">
    <property type="entry name" value="Globin-like"/>
    <property type="match status" value="1"/>
</dbReference>
<dbReference type="Gene3D" id="1.10.490.10">
    <property type="entry name" value="Globins"/>
    <property type="match status" value="1"/>
</dbReference>